<dbReference type="CDD" id="cd00093">
    <property type="entry name" value="HTH_XRE"/>
    <property type="match status" value="1"/>
</dbReference>
<dbReference type="SMART" id="SM00530">
    <property type="entry name" value="HTH_XRE"/>
    <property type="match status" value="1"/>
</dbReference>
<dbReference type="PROSITE" id="PS50943">
    <property type="entry name" value="HTH_CROC1"/>
    <property type="match status" value="1"/>
</dbReference>
<evidence type="ECO:0000259" key="1">
    <source>
        <dbReference type="PROSITE" id="PS50943"/>
    </source>
</evidence>
<dbReference type="SUPFAM" id="SSF47413">
    <property type="entry name" value="lambda repressor-like DNA-binding domains"/>
    <property type="match status" value="1"/>
</dbReference>
<dbReference type="GO" id="GO:0003677">
    <property type="term" value="F:DNA binding"/>
    <property type="evidence" value="ECO:0007669"/>
    <property type="project" value="InterPro"/>
</dbReference>
<feature type="domain" description="HTH cro/C1-type" evidence="1">
    <location>
        <begin position="5"/>
        <end position="59"/>
    </location>
</feature>
<dbReference type="Pfam" id="PF01381">
    <property type="entry name" value="HTH_3"/>
    <property type="match status" value="1"/>
</dbReference>
<accession>A0A8S5N948</accession>
<protein>
    <submittedName>
        <fullName evidence="2">Nucleoid-associated protein</fullName>
    </submittedName>
</protein>
<dbReference type="Gene3D" id="1.10.260.40">
    <property type="entry name" value="lambda repressor-like DNA-binding domains"/>
    <property type="match status" value="1"/>
</dbReference>
<dbReference type="EMBL" id="BK015109">
    <property type="protein sequence ID" value="DAD91301.1"/>
    <property type="molecule type" value="Genomic_DNA"/>
</dbReference>
<dbReference type="InterPro" id="IPR010982">
    <property type="entry name" value="Lambda_DNA-bd_dom_sf"/>
</dbReference>
<organism evidence="2">
    <name type="scientific">Siphoviridae sp. ctL5G6</name>
    <dbReference type="NCBI Taxonomy" id="2826247"/>
    <lineage>
        <taxon>Viruses</taxon>
        <taxon>Duplodnaviria</taxon>
        <taxon>Heunggongvirae</taxon>
        <taxon>Uroviricota</taxon>
        <taxon>Caudoviricetes</taxon>
    </lineage>
</organism>
<name>A0A8S5N948_9CAUD</name>
<evidence type="ECO:0000313" key="2">
    <source>
        <dbReference type="EMBL" id="DAD91301.1"/>
    </source>
</evidence>
<proteinExistence type="predicted"/>
<dbReference type="InterPro" id="IPR001387">
    <property type="entry name" value="Cro/C1-type_HTH"/>
</dbReference>
<sequence>MNERIKKIIEELGLKKVDFANRLHISQPFASELCSGAKAPSDRTISDICREFGVREAWLRTGEGEMFVQDTQSEQVAAFLADLTKDDSDTFKKRFVAMLAGLSPADWELLERMAEKLTQKKEESP</sequence>
<reference evidence="2" key="1">
    <citation type="journal article" date="2021" name="Proc. Natl. Acad. Sci. U.S.A.">
        <title>A Catalog of Tens of Thousands of Viruses from Human Metagenomes Reveals Hidden Associations with Chronic Diseases.</title>
        <authorList>
            <person name="Tisza M.J."/>
            <person name="Buck C.B."/>
        </authorList>
    </citation>
    <scope>NUCLEOTIDE SEQUENCE</scope>
    <source>
        <strain evidence="2">CtL5G6</strain>
    </source>
</reference>